<proteinExistence type="predicted"/>
<protein>
    <submittedName>
        <fullName evidence="1">Uncharacterized protein</fullName>
    </submittedName>
</protein>
<dbReference type="AlphaFoldDB" id="A0A8T3B740"/>
<dbReference type="EMBL" id="JAGYWB010000010">
    <property type="protein sequence ID" value="KAI0507280.1"/>
    <property type="molecule type" value="Genomic_DNA"/>
</dbReference>
<gene>
    <name evidence="1" type="ORF">KFK09_013402</name>
</gene>
<evidence type="ECO:0000313" key="1">
    <source>
        <dbReference type="EMBL" id="KAI0507280.1"/>
    </source>
</evidence>
<evidence type="ECO:0000313" key="2">
    <source>
        <dbReference type="Proteomes" id="UP000829196"/>
    </source>
</evidence>
<keyword evidence="2" id="KW-1185">Reference proteome</keyword>
<accession>A0A8T3B740</accession>
<organism evidence="1 2">
    <name type="scientific">Dendrobium nobile</name>
    <name type="common">Orchid</name>
    <dbReference type="NCBI Taxonomy" id="94219"/>
    <lineage>
        <taxon>Eukaryota</taxon>
        <taxon>Viridiplantae</taxon>
        <taxon>Streptophyta</taxon>
        <taxon>Embryophyta</taxon>
        <taxon>Tracheophyta</taxon>
        <taxon>Spermatophyta</taxon>
        <taxon>Magnoliopsida</taxon>
        <taxon>Liliopsida</taxon>
        <taxon>Asparagales</taxon>
        <taxon>Orchidaceae</taxon>
        <taxon>Epidendroideae</taxon>
        <taxon>Malaxideae</taxon>
        <taxon>Dendrobiinae</taxon>
        <taxon>Dendrobium</taxon>
    </lineage>
</organism>
<sequence length="110" mass="11966">MCGNNSSGEGSTFGLFRARLIGTGGFAGSRKSEVTSVVAWCHDLKFKRKIVSWFDHETEVHLVGVEFGYRKSDGLVRGSLASKGDCPGWALEATDRGRSRSGGCRHRACR</sequence>
<name>A0A8T3B740_DENNO</name>
<dbReference type="Proteomes" id="UP000829196">
    <property type="component" value="Unassembled WGS sequence"/>
</dbReference>
<reference evidence="1" key="1">
    <citation type="journal article" date="2022" name="Front. Genet.">
        <title>Chromosome-Scale Assembly of the Dendrobium nobile Genome Provides Insights Into the Molecular Mechanism of the Biosynthesis of the Medicinal Active Ingredient of Dendrobium.</title>
        <authorList>
            <person name="Xu Q."/>
            <person name="Niu S.-C."/>
            <person name="Li K.-L."/>
            <person name="Zheng P.-J."/>
            <person name="Zhang X.-J."/>
            <person name="Jia Y."/>
            <person name="Liu Y."/>
            <person name="Niu Y.-X."/>
            <person name="Yu L.-H."/>
            <person name="Chen D.-F."/>
            <person name="Zhang G.-Q."/>
        </authorList>
    </citation>
    <scope>NUCLEOTIDE SEQUENCE</scope>
    <source>
        <tissue evidence="1">Leaf</tissue>
    </source>
</reference>
<comment type="caution">
    <text evidence="1">The sequence shown here is derived from an EMBL/GenBank/DDBJ whole genome shotgun (WGS) entry which is preliminary data.</text>
</comment>